<evidence type="ECO:0000313" key="5">
    <source>
        <dbReference type="Proteomes" id="UP001225356"/>
    </source>
</evidence>
<dbReference type="SUPFAM" id="SSF46565">
    <property type="entry name" value="Chaperone J-domain"/>
    <property type="match status" value="1"/>
</dbReference>
<dbReference type="EMBL" id="JAUSQU010000001">
    <property type="protein sequence ID" value="MDP9843297.1"/>
    <property type="molecule type" value="Genomic_DNA"/>
</dbReference>
<dbReference type="PANTHER" id="PTHR44145">
    <property type="entry name" value="DNAJ HOMOLOG SUBFAMILY A MEMBER 3, MITOCHONDRIAL"/>
    <property type="match status" value="1"/>
</dbReference>
<organism evidence="4 5">
    <name type="scientific">Streptosporangium lutulentum</name>
    <dbReference type="NCBI Taxonomy" id="1461250"/>
    <lineage>
        <taxon>Bacteria</taxon>
        <taxon>Bacillati</taxon>
        <taxon>Actinomycetota</taxon>
        <taxon>Actinomycetes</taxon>
        <taxon>Streptosporangiales</taxon>
        <taxon>Streptosporangiaceae</taxon>
        <taxon>Streptosporangium</taxon>
    </lineage>
</organism>
<dbReference type="InterPro" id="IPR051938">
    <property type="entry name" value="Apopto_cytoskel_mod"/>
</dbReference>
<dbReference type="SMART" id="SM00271">
    <property type="entry name" value="DnaJ"/>
    <property type="match status" value="1"/>
</dbReference>
<accession>A0ABT9Q964</accession>
<dbReference type="PROSITE" id="PS50076">
    <property type="entry name" value="DNAJ_2"/>
    <property type="match status" value="1"/>
</dbReference>
<dbReference type="Gene3D" id="1.10.287.110">
    <property type="entry name" value="DnaJ domain"/>
    <property type="match status" value="1"/>
</dbReference>
<proteinExistence type="predicted"/>
<name>A0ABT9Q964_9ACTN</name>
<dbReference type="RefSeq" id="WP_370879235.1">
    <property type="nucleotide sequence ID" value="NZ_JAUSQU010000001.1"/>
</dbReference>
<sequence length="183" mass="20713">MFSKVHMSSCGDPRKGRRGRRFCDKKVWWTKTQTGNADFAVNLKEDPKGNTAVWCDATGTLRSRRITDERPLMRHERQMMPHVATCKPPPRRTAPPPRPPRPPRPRPAAGEFYARLDVPTTATPDDIKRAYRRLARQLHPDANPGDEAAAERFKGVTEAYTTLSDPAKRATYDLTGRAPRPGR</sequence>
<feature type="region of interest" description="Disordered" evidence="2">
    <location>
        <begin position="82"/>
        <end position="111"/>
    </location>
</feature>
<evidence type="ECO:0000256" key="2">
    <source>
        <dbReference type="SAM" id="MobiDB-lite"/>
    </source>
</evidence>
<comment type="caution">
    <text evidence="4">The sequence shown here is derived from an EMBL/GenBank/DDBJ whole genome shotgun (WGS) entry which is preliminary data.</text>
</comment>
<feature type="compositionally biased region" description="Pro residues" evidence="2">
    <location>
        <begin position="87"/>
        <end position="106"/>
    </location>
</feature>
<gene>
    <name evidence="4" type="ORF">J2853_002508</name>
</gene>
<dbReference type="Proteomes" id="UP001225356">
    <property type="component" value="Unassembled WGS sequence"/>
</dbReference>
<evidence type="ECO:0000259" key="3">
    <source>
        <dbReference type="PROSITE" id="PS50076"/>
    </source>
</evidence>
<feature type="domain" description="J" evidence="3">
    <location>
        <begin position="111"/>
        <end position="176"/>
    </location>
</feature>
<keyword evidence="1" id="KW-0143">Chaperone</keyword>
<protein>
    <recommendedName>
        <fullName evidence="3">J domain-containing protein</fullName>
    </recommendedName>
</protein>
<dbReference type="InterPro" id="IPR036869">
    <property type="entry name" value="J_dom_sf"/>
</dbReference>
<dbReference type="CDD" id="cd06257">
    <property type="entry name" value="DnaJ"/>
    <property type="match status" value="1"/>
</dbReference>
<evidence type="ECO:0000256" key="1">
    <source>
        <dbReference type="ARBA" id="ARBA00023186"/>
    </source>
</evidence>
<evidence type="ECO:0000313" key="4">
    <source>
        <dbReference type="EMBL" id="MDP9843297.1"/>
    </source>
</evidence>
<keyword evidence="5" id="KW-1185">Reference proteome</keyword>
<dbReference type="InterPro" id="IPR001623">
    <property type="entry name" value="DnaJ_domain"/>
</dbReference>
<dbReference type="Pfam" id="PF00226">
    <property type="entry name" value="DnaJ"/>
    <property type="match status" value="1"/>
</dbReference>
<reference evidence="4 5" key="1">
    <citation type="submission" date="2023-07" db="EMBL/GenBank/DDBJ databases">
        <title>Sequencing the genomes of 1000 actinobacteria strains.</title>
        <authorList>
            <person name="Klenk H.-P."/>
        </authorList>
    </citation>
    <scope>NUCLEOTIDE SEQUENCE [LARGE SCALE GENOMIC DNA]</scope>
    <source>
        <strain evidence="4 5">DSM 46740</strain>
    </source>
</reference>
<dbReference type="PRINTS" id="PR00625">
    <property type="entry name" value="JDOMAIN"/>
</dbReference>
<dbReference type="PANTHER" id="PTHR44145:SF3">
    <property type="entry name" value="DNAJ HOMOLOG SUBFAMILY A MEMBER 3, MITOCHONDRIAL"/>
    <property type="match status" value="1"/>
</dbReference>